<feature type="compositionally biased region" description="Low complexity" evidence="1">
    <location>
        <begin position="540"/>
        <end position="563"/>
    </location>
</feature>
<organism evidence="2 3">
    <name type="scientific">Linnemannia hyalina</name>
    <dbReference type="NCBI Taxonomy" id="64524"/>
    <lineage>
        <taxon>Eukaryota</taxon>
        <taxon>Fungi</taxon>
        <taxon>Fungi incertae sedis</taxon>
        <taxon>Mucoromycota</taxon>
        <taxon>Mortierellomycotina</taxon>
        <taxon>Mortierellomycetes</taxon>
        <taxon>Mortierellales</taxon>
        <taxon>Mortierellaceae</taxon>
        <taxon>Linnemannia</taxon>
    </lineage>
</organism>
<dbReference type="EMBL" id="JAHRHY010000004">
    <property type="protein sequence ID" value="KAG9070035.1"/>
    <property type="molecule type" value="Genomic_DNA"/>
</dbReference>
<dbReference type="OrthoDB" id="2289096at2759"/>
<protein>
    <submittedName>
        <fullName evidence="2">Uncharacterized protein</fullName>
    </submittedName>
</protein>
<feature type="region of interest" description="Disordered" evidence="1">
    <location>
        <begin position="481"/>
        <end position="526"/>
    </location>
</feature>
<feature type="compositionally biased region" description="Polar residues" evidence="1">
    <location>
        <begin position="574"/>
        <end position="590"/>
    </location>
</feature>
<feature type="compositionally biased region" description="Low complexity" evidence="1">
    <location>
        <begin position="285"/>
        <end position="298"/>
    </location>
</feature>
<comment type="caution">
    <text evidence="2">The sequence shown here is derived from an EMBL/GenBank/DDBJ whole genome shotgun (WGS) entry which is preliminary data.</text>
</comment>
<feature type="compositionally biased region" description="Polar residues" evidence="1">
    <location>
        <begin position="508"/>
        <end position="526"/>
    </location>
</feature>
<feature type="region of interest" description="Disordered" evidence="1">
    <location>
        <begin position="323"/>
        <end position="343"/>
    </location>
</feature>
<evidence type="ECO:0000313" key="2">
    <source>
        <dbReference type="EMBL" id="KAG9070035.1"/>
    </source>
</evidence>
<evidence type="ECO:0000256" key="1">
    <source>
        <dbReference type="SAM" id="MobiDB-lite"/>
    </source>
</evidence>
<feature type="region of interest" description="Disordered" evidence="1">
    <location>
        <begin position="393"/>
        <end position="432"/>
    </location>
</feature>
<feature type="compositionally biased region" description="Low complexity" evidence="1">
    <location>
        <begin position="400"/>
        <end position="418"/>
    </location>
</feature>
<feature type="compositionally biased region" description="Low complexity" evidence="1">
    <location>
        <begin position="597"/>
        <end position="616"/>
    </location>
</feature>
<name>A0A9P7XZ59_9FUNG</name>
<reference evidence="2" key="1">
    <citation type="submission" date="2021-06" db="EMBL/GenBank/DDBJ databases">
        <title>Genome Sequence of Mortierella hyaline Strain SCG-10, a Cold-Adapted, Nitrate-Reducing Fungus Isolated from Soil in Minnesota, USA.</title>
        <authorList>
            <person name="Aldossari N."/>
        </authorList>
    </citation>
    <scope>NUCLEOTIDE SEQUENCE</scope>
    <source>
        <strain evidence="2">SCG-10</strain>
    </source>
</reference>
<feature type="region of interest" description="Disordered" evidence="1">
    <location>
        <begin position="540"/>
        <end position="616"/>
    </location>
</feature>
<sequence>MDSSSPTNGGVSTINNNSNASALAVPSATTASHKPPGFRHLQPRAAARMDFNDNDSDDEDSCGILSADYLAERKTTKDLVDFFKSAPPPSPPQSSQLPLNLSPVEDEKKKKPLLQWLRPKKSGSSLNTASSIAGGSTLGGGTARNSILVQGAGGAMSNISTVSGVTMGKGKNGEDITTSTLPNGRKYIMIAVDYKEGGGRPQQPLSAGSANSDVLSISNGSFMTTTRLPNGGTVSRRQSRVLDDATLTIDGLSPGAAAAKRLSILSNTLGSDLNGSGGGERRRSNLSTESSSNSNNGSKYVMGGSSFMLENFALDTDFMGQATGPASSELQRSAPNKSGAAAGGLGAGISSMGSKRGNKVQFSLLGGLNADGGEPMDETVVAEALAQRLASYKAQQQGKSTTAATTTTTTSTSTTTTTDGGGSSTSQEQDYPEIVLPKPVSRKKVRHVQIQTQHCVMRTMHTQTEPYENLVHDLDIKEWSSAPPSISGSTEVGSTTTESTITSSSGGAPNSSGKKDASTSVVTSARPNSKVANLVASLTQPTAATTATTTTLATRSAATSPTTTSPPTPFPNPIDNNNSASLKSPTTPTVPSAFLETSTSTSTSTEPPTSPTTDPSNLREELALLREQNANLHSKVSSLQRDLAAETRARNRTAVAMQDTRDKFEMLSAMAYKKLKEMIFQRHILEMEVRELRAQVDLSSDVSVVREGEILFRQEQQQQQQLVHQQQQYVYQTA</sequence>
<feature type="compositionally biased region" description="Polar residues" evidence="1">
    <location>
        <begin position="324"/>
        <end position="336"/>
    </location>
</feature>
<dbReference type="Proteomes" id="UP000707451">
    <property type="component" value="Unassembled WGS sequence"/>
</dbReference>
<keyword evidence="3" id="KW-1185">Reference proteome</keyword>
<proteinExistence type="predicted"/>
<feature type="compositionally biased region" description="Low complexity" evidence="1">
    <location>
        <begin position="485"/>
        <end position="507"/>
    </location>
</feature>
<evidence type="ECO:0000313" key="3">
    <source>
        <dbReference type="Proteomes" id="UP000707451"/>
    </source>
</evidence>
<feature type="compositionally biased region" description="Polar residues" evidence="1">
    <location>
        <begin position="1"/>
        <end position="32"/>
    </location>
</feature>
<gene>
    <name evidence="2" type="ORF">KI688_009365</name>
</gene>
<feature type="region of interest" description="Disordered" evidence="1">
    <location>
        <begin position="1"/>
        <end position="58"/>
    </location>
</feature>
<feature type="region of interest" description="Disordered" evidence="1">
    <location>
        <begin position="269"/>
        <end position="299"/>
    </location>
</feature>
<dbReference type="AlphaFoldDB" id="A0A9P7XZ59"/>
<accession>A0A9P7XZ59</accession>